<accession>A0AAN5D5H8</accession>
<feature type="non-terminal residue" evidence="2">
    <location>
        <position position="1"/>
    </location>
</feature>
<evidence type="ECO:0000256" key="1">
    <source>
        <dbReference type="SAM" id="MobiDB-lite"/>
    </source>
</evidence>
<evidence type="ECO:0000313" key="2">
    <source>
        <dbReference type="EMBL" id="GMR56779.1"/>
    </source>
</evidence>
<dbReference type="AlphaFoldDB" id="A0AAN5D5H8"/>
<reference evidence="3" key="1">
    <citation type="submission" date="2022-10" db="EMBL/GenBank/DDBJ databases">
        <title>Genome assembly of Pristionchus species.</title>
        <authorList>
            <person name="Yoshida K."/>
            <person name="Sommer R.J."/>
        </authorList>
    </citation>
    <scope>NUCLEOTIDE SEQUENCE [LARGE SCALE GENOMIC DNA]</scope>
    <source>
        <strain evidence="3">RS5460</strain>
    </source>
</reference>
<feature type="region of interest" description="Disordered" evidence="1">
    <location>
        <begin position="76"/>
        <end position="108"/>
    </location>
</feature>
<feature type="compositionally biased region" description="Basic and acidic residues" evidence="1">
    <location>
        <begin position="77"/>
        <end position="89"/>
    </location>
</feature>
<gene>
    <name evidence="2" type="ORF">PMAYCL1PPCAC_26974</name>
</gene>
<dbReference type="EMBL" id="BTRK01000006">
    <property type="protein sequence ID" value="GMR56779.1"/>
    <property type="molecule type" value="Genomic_DNA"/>
</dbReference>
<organism evidence="2 3">
    <name type="scientific">Pristionchus mayeri</name>
    <dbReference type="NCBI Taxonomy" id="1317129"/>
    <lineage>
        <taxon>Eukaryota</taxon>
        <taxon>Metazoa</taxon>
        <taxon>Ecdysozoa</taxon>
        <taxon>Nematoda</taxon>
        <taxon>Chromadorea</taxon>
        <taxon>Rhabditida</taxon>
        <taxon>Rhabditina</taxon>
        <taxon>Diplogasteromorpha</taxon>
        <taxon>Diplogasteroidea</taxon>
        <taxon>Neodiplogasteridae</taxon>
        <taxon>Pristionchus</taxon>
    </lineage>
</organism>
<protein>
    <submittedName>
        <fullName evidence="2">Uncharacterized protein</fullName>
    </submittedName>
</protein>
<feature type="compositionally biased region" description="Basic and acidic residues" evidence="1">
    <location>
        <begin position="96"/>
        <end position="108"/>
    </location>
</feature>
<dbReference type="Proteomes" id="UP001328107">
    <property type="component" value="Unassembled WGS sequence"/>
</dbReference>
<comment type="caution">
    <text evidence="2">The sequence shown here is derived from an EMBL/GenBank/DDBJ whole genome shotgun (WGS) entry which is preliminary data.</text>
</comment>
<name>A0AAN5D5H8_9BILA</name>
<keyword evidence="3" id="KW-1185">Reference proteome</keyword>
<proteinExistence type="predicted"/>
<sequence>IIFRLTIMPTERRRYLSMERLHASDPFGFEISHSLIIDSSDDTSTVPSKAEEALKFTRSSRIVKRPLKYSDYVMDQPIEKSESKTEKRRSMANTVDGDKQDTLKDTNE</sequence>
<evidence type="ECO:0000313" key="3">
    <source>
        <dbReference type="Proteomes" id="UP001328107"/>
    </source>
</evidence>
<feature type="non-terminal residue" evidence="2">
    <location>
        <position position="108"/>
    </location>
</feature>